<reference evidence="4 5" key="1">
    <citation type="journal article" date="2011" name="J. Bacteriol.">
        <title>Draft genome sequence of the polycyclic aromatic hydrocarbon-degrading, genetically engineered bioluminescent bioreporter Pseudomonas fluorescens HK44.</title>
        <authorList>
            <person name="Chauhan A."/>
            <person name="Layton A.C."/>
            <person name="Williams D.E."/>
            <person name="Smartt A.E."/>
            <person name="Ripp S."/>
            <person name="Karpinets T.V."/>
            <person name="Brown S.D."/>
            <person name="Sayler G.S."/>
        </authorList>
    </citation>
    <scope>NUCLEOTIDE SEQUENCE [LARGE SCALE GENOMIC DNA]</scope>
    <source>
        <strain evidence="4 5">HK44</strain>
    </source>
</reference>
<sequence length="191" mass="21751">MSKRILVILGHPSSNSFCGALTDRYVQAAKNAGHEVRELRLGTLSFDPILREGYQQVQPLEEDLLKAQADITWAEHLTFVYPIWWGAIPALLKGFFDRTFLPGFAFKYRQGKAFPDKLLHGRTADLLVTMDTPPWYYRWIYRMPGLHQMRKTILAFCGITPLNTLTFGPVLGSSEHQRELWLMQAQAIGAG</sequence>
<dbReference type="Proteomes" id="UP000022611">
    <property type="component" value="Unassembled WGS sequence"/>
</dbReference>
<keyword evidence="2" id="KW-0560">Oxidoreductase</keyword>
<dbReference type="eggNOG" id="COG2249">
    <property type="taxonomic scope" value="Bacteria"/>
</dbReference>
<dbReference type="InterPro" id="IPR003680">
    <property type="entry name" value="Flavodoxin_fold"/>
</dbReference>
<evidence type="ECO:0000259" key="3">
    <source>
        <dbReference type="Pfam" id="PF02525"/>
    </source>
</evidence>
<accession>A0A010T152</accession>
<dbReference type="Pfam" id="PF02525">
    <property type="entry name" value="Flavodoxin_2"/>
    <property type="match status" value="1"/>
</dbReference>
<dbReference type="Gene3D" id="3.40.50.360">
    <property type="match status" value="1"/>
</dbReference>
<evidence type="ECO:0000313" key="5">
    <source>
        <dbReference type="Proteomes" id="UP000022611"/>
    </source>
</evidence>
<dbReference type="PATRIC" id="fig|1042209.11.peg.5845"/>
<dbReference type="EMBL" id="AFOY02000024">
    <property type="protein sequence ID" value="EXF91417.1"/>
    <property type="molecule type" value="Genomic_DNA"/>
</dbReference>
<name>A0A010T152_PSEFL</name>
<protein>
    <submittedName>
        <fullName evidence="4">NAD(P)H dehydrogenase</fullName>
    </submittedName>
</protein>
<gene>
    <name evidence="4" type="ORF">HK44_018395</name>
</gene>
<dbReference type="GO" id="GO:0005829">
    <property type="term" value="C:cytosol"/>
    <property type="evidence" value="ECO:0007669"/>
    <property type="project" value="TreeGrafter"/>
</dbReference>
<dbReference type="InterPro" id="IPR029039">
    <property type="entry name" value="Flavoprotein-like_sf"/>
</dbReference>
<comment type="similarity">
    <text evidence="1">Belongs to the NAD(P)H dehydrogenase (quinone) family.</text>
</comment>
<dbReference type="PANTHER" id="PTHR10204:SF34">
    <property type="entry name" value="NAD(P)H DEHYDROGENASE [QUINONE] 1 ISOFORM 1"/>
    <property type="match status" value="1"/>
</dbReference>
<evidence type="ECO:0000256" key="2">
    <source>
        <dbReference type="ARBA" id="ARBA00023002"/>
    </source>
</evidence>
<dbReference type="InterPro" id="IPR051545">
    <property type="entry name" value="NAD(P)H_dehydrogenase_qn"/>
</dbReference>
<proteinExistence type="inferred from homology"/>
<evidence type="ECO:0000313" key="4">
    <source>
        <dbReference type="EMBL" id="EXF91417.1"/>
    </source>
</evidence>
<comment type="caution">
    <text evidence="4">The sequence shown here is derived from an EMBL/GenBank/DDBJ whole genome shotgun (WGS) entry which is preliminary data.</text>
</comment>
<organism evidence="4 5">
    <name type="scientific">Pseudomonas fluorescens HK44</name>
    <dbReference type="NCBI Taxonomy" id="1042209"/>
    <lineage>
        <taxon>Bacteria</taxon>
        <taxon>Pseudomonadati</taxon>
        <taxon>Pseudomonadota</taxon>
        <taxon>Gammaproteobacteria</taxon>
        <taxon>Pseudomonadales</taxon>
        <taxon>Pseudomonadaceae</taxon>
        <taxon>Pseudomonas</taxon>
    </lineage>
</organism>
<evidence type="ECO:0000256" key="1">
    <source>
        <dbReference type="ARBA" id="ARBA00006252"/>
    </source>
</evidence>
<feature type="domain" description="Flavodoxin-like fold" evidence="3">
    <location>
        <begin position="3"/>
        <end position="178"/>
    </location>
</feature>
<dbReference type="PANTHER" id="PTHR10204">
    <property type="entry name" value="NAD P H OXIDOREDUCTASE-RELATED"/>
    <property type="match status" value="1"/>
</dbReference>
<dbReference type="GO" id="GO:0003955">
    <property type="term" value="F:NAD(P)H dehydrogenase (quinone) activity"/>
    <property type="evidence" value="ECO:0007669"/>
    <property type="project" value="TreeGrafter"/>
</dbReference>
<dbReference type="AlphaFoldDB" id="A0A010T152"/>
<dbReference type="RefSeq" id="WP_019691704.1">
    <property type="nucleotide sequence ID" value="NZ_AFOY02000024.1"/>
</dbReference>
<dbReference type="HOGENOM" id="CLU_058643_1_0_6"/>
<dbReference type="SUPFAM" id="SSF52218">
    <property type="entry name" value="Flavoproteins"/>
    <property type="match status" value="1"/>
</dbReference>